<feature type="region of interest" description="Disordered" evidence="1">
    <location>
        <begin position="87"/>
        <end position="116"/>
    </location>
</feature>
<evidence type="ECO:0000313" key="4">
    <source>
        <dbReference type="Proteomes" id="UP001185069"/>
    </source>
</evidence>
<reference evidence="3 4" key="1">
    <citation type="submission" date="2023-07" db="EMBL/GenBank/DDBJ databases">
        <title>Sequencing the genomes of 1000 actinobacteria strains.</title>
        <authorList>
            <person name="Klenk H.-P."/>
        </authorList>
    </citation>
    <scope>NUCLEOTIDE SEQUENCE [LARGE SCALE GENOMIC DNA]</scope>
    <source>
        <strain evidence="3 4">DSM 14555</strain>
    </source>
</reference>
<evidence type="ECO:0000256" key="2">
    <source>
        <dbReference type="SAM" id="Phobius"/>
    </source>
</evidence>
<name>A0ABU1JCP3_9MICC</name>
<keyword evidence="4" id="KW-1185">Reference proteome</keyword>
<keyword evidence="2" id="KW-0472">Membrane</keyword>
<feature type="transmembrane region" description="Helical" evidence="2">
    <location>
        <begin position="29"/>
        <end position="47"/>
    </location>
</feature>
<keyword evidence="2" id="KW-0812">Transmembrane</keyword>
<evidence type="ECO:0008006" key="5">
    <source>
        <dbReference type="Google" id="ProtNLM"/>
    </source>
</evidence>
<keyword evidence="2" id="KW-1133">Transmembrane helix</keyword>
<proteinExistence type="predicted"/>
<accession>A0ABU1JCP3</accession>
<gene>
    <name evidence="3" type="ORF">JOE69_002441</name>
</gene>
<dbReference type="RefSeq" id="WP_309799109.1">
    <property type="nucleotide sequence ID" value="NZ_BAAAHY010000005.1"/>
</dbReference>
<protein>
    <recommendedName>
        <fullName evidence="5">DUF4229 domain-containing protein</fullName>
    </recommendedName>
</protein>
<dbReference type="Proteomes" id="UP001185069">
    <property type="component" value="Unassembled WGS sequence"/>
</dbReference>
<dbReference type="InterPro" id="IPR025323">
    <property type="entry name" value="DUF4229"/>
</dbReference>
<dbReference type="EMBL" id="JAVDQF010000001">
    <property type="protein sequence ID" value="MDR6270203.1"/>
    <property type="molecule type" value="Genomic_DNA"/>
</dbReference>
<organism evidence="3 4">
    <name type="scientific">Arthrobacter russicus</name>
    <dbReference type="NCBI Taxonomy" id="172040"/>
    <lineage>
        <taxon>Bacteria</taxon>
        <taxon>Bacillati</taxon>
        <taxon>Actinomycetota</taxon>
        <taxon>Actinomycetes</taxon>
        <taxon>Micrococcales</taxon>
        <taxon>Micrococcaceae</taxon>
        <taxon>Arthrobacter</taxon>
    </lineage>
</organism>
<evidence type="ECO:0000313" key="3">
    <source>
        <dbReference type="EMBL" id="MDR6270203.1"/>
    </source>
</evidence>
<dbReference type="Pfam" id="PF14012">
    <property type="entry name" value="DUF4229"/>
    <property type="match status" value="1"/>
</dbReference>
<feature type="transmembrane region" description="Helical" evidence="2">
    <location>
        <begin position="7"/>
        <end position="23"/>
    </location>
</feature>
<comment type="caution">
    <text evidence="3">The sequence shown here is derived from an EMBL/GenBank/DDBJ whole genome shotgun (WGS) entry which is preliminary data.</text>
</comment>
<sequence length="116" mass="12874">MAFWKYFLIRVAVFVPLFIVFLILQLGAIFSAIAAALIAFCISYLFFRPQRDAAAAAMRSAVSPEARRERAKRKVTDGDIEDSLVAENPEVTINSAQKPAKPEDRAGQIPKDFLAN</sequence>
<evidence type="ECO:0000256" key="1">
    <source>
        <dbReference type="SAM" id="MobiDB-lite"/>
    </source>
</evidence>